<proteinExistence type="predicted"/>
<sequence length="320" mass="35093">MIAPPHTATSTLSSSISPTKAVPISPIDRPSPPVFNQSTSVPPISLASQRLRTELRIITSLPSSLPVHRPIPTRATCKTAPLPSSTRPTSGDAYVSEQDQWTVHGHDGKGNSNREVFVLNLSDYARVTNEDQSGDRSSGSHNLKSWYPAGFEYEQHHDGSQSQRSLGHKRRLSDKFKDLLLRASKKNSISGEIEEDRTPVEVRTARRMDENTLRRQQRSTTDSAPIGKVERYTRPSISSNSRSDLNEPSPPSRPHRSPGTASFLVTRHSIERNASLGSMTTFGGRGSGSSTDSSHSDPDPDSDLSSTEHNEVEHQVLALM</sequence>
<gene>
    <name evidence="2" type="ORF">CI109_106377</name>
</gene>
<feature type="region of interest" description="Disordered" evidence="1">
    <location>
        <begin position="1"/>
        <end position="41"/>
    </location>
</feature>
<dbReference type="RefSeq" id="XP_031858681.1">
    <property type="nucleotide sequence ID" value="XM_032007039.1"/>
</dbReference>
<feature type="compositionally biased region" description="Polar residues" evidence="1">
    <location>
        <begin position="7"/>
        <end position="18"/>
    </location>
</feature>
<name>A0A5M6BSG0_9TREE</name>
<dbReference type="EMBL" id="CP144062">
    <property type="protein sequence ID" value="WWD21889.1"/>
    <property type="molecule type" value="Genomic_DNA"/>
</dbReference>
<evidence type="ECO:0000256" key="1">
    <source>
        <dbReference type="SAM" id="MobiDB-lite"/>
    </source>
</evidence>
<dbReference type="KEGG" id="ksn:43591207"/>
<evidence type="ECO:0000313" key="2">
    <source>
        <dbReference type="EMBL" id="WWD21889.1"/>
    </source>
</evidence>
<dbReference type="AlphaFoldDB" id="A0A5M6BSG0"/>
<organism evidence="2 3">
    <name type="scientific">Kwoniella shandongensis</name>
    <dbReference type="NCBI Taxonomy" id="1734106"/>
    <lineage>
        <taxon>Eukaryota</taxon>
        <taxon>Fungi</taxon>
        <taxon>Dikarya</taxon>
        <taxon>Basidiomycota</taxon>
        <taxon>Agaricomycotina</taxon>
        <taxon>Tremellomycetes</taxon>
        <taxon>Tremellales</taxon>
        <taxon>Cryptococcaceae</taxon>
        <taxon>Kwoniella</taxon>
    </lineage>
</organism>
<feature type="region of interest" description="Disordered" evidence="1">
    <location>
        <begin position="69"/>
        <end position="92"/>
    </location>
</feature>
<reference evidence="2" key="2">
    <citation type="submission" date="2024-01" db="EMBL/GenBank/DDBJ databases">
        <title>Comparative genomics of Cryptococcus and Kwoniella reveals pathogenesis evolution and contrasting modes of karyotype evolution via chromosome fusion or intercentromeric recombination.</title>
        <authorList>
            <person name="Coelho M.A."/>
            <person name="David-Palma M."/>
            <person name="Shea T."/>
            <person name="Bowers K."/>
            <person name="McGinley-Smith S."/>
            <person name="Mohammad A.W."/>
            <person name="Gnirke A."/>
            <person name="Yurkov A.M."/>
            <person name="Nowrousian M."/>
            <person name="Sun S."/>
            <person name="Cuomo C.A."/>
            <person name="Heitman J."/>
        </authorList>
    </citation>
    <scope>NUCLEOTIDE SEQUENCE</scope>
    <source>
        <strain evidence="2">CBS 12478</strain>
    </source>
</reference>
<keyword evidence="3" id="KW-1185">Reference proteome</keyword>
<evidence type="ECO:0000313" key="3">
    <source>
        <dbReference type="Proteomes" id="UP000322225"/>
    </source>
</evidence>
<feature type="region of interest" description="Disordered" evidence="1">
    <location>
        <begin position="190"/>
        <end position="320"/>
    </location>
</feature>
<dbReference type="GeneID" id="43591207"/>
<dbReference type="Proteomes" id="UP000322225">
    <property type="component" value="Chromosome 12"/>
</dbReference>
<accession>A0A5M6BSG0</accession>
<feature type="compositionally biased region" description="Basic and acidic residues" evidence="1">
    <location>
        <begin position="196"/>
        <end position="213"/>
    </location>
</feature>
<protein>
    <submittedName>
        <fullName evidence="2">Uncharacterized protein</fullName>
    </submittedName>
</protein>
<feature type="compositionally biased region" description="Low complexity" evidence="1">
    <location>
        <begin position="277"/>
        <end position="293"/>
    </location>
</feature>
<reference evidence="2" key="1">
    <citation type="submission" date="2017-08" db="EMBL/GenBank/DDBJ databases">
        <authorList>
            <person name="Cuomo C."/>
            <person name="Billmyre B."/>
            <person name="Heitman J."/>
        </authorList>
    </citation>
    <scope>NUCLEOTIDE SEQUENCE</scope>
    <source>
        <strain evidence="2">CBS 12478</strain>
    </source>
</reference>